<dbReference type="AlphaFoldDB" id="A0A5D6UYK2"/>
<reference evidence="1 2" key="1">
    <citation type="submission" date="2019-08" db="EMBL/GenBank/DDBJ databases">
        <authorList>
            <person name="Seo M.-J."/>
        </authorList>
    </citation>
    <scope>NUCLEOTIDE SEQUENCE [LARGE SCALE GENOMIC DNA]</scope>
    <source>
        <strain evidence="1 2">KIGAM108</strain>
    </source>
</reference>
<evidence type="ECO:0000313" key="2">
    <source>
        <dbReference type="Proteomes" id="UP000322791"/>
    </source>
</evidence>
<protein>
    <submittedName>
        <fullName evidence="1">Uncharacterized protein</fullName>
    </submittedName>
</protein>
<sequence length="200" mass="23148">MPASKKIRGKRRRFAGLQQRYQQGTAALNPASLKHWHYDYEKLGLGPWHWHQRQPPKAVRQVAAQYLLDTFLAWNQRLHNQPESYYLAVWLVSPDFAHSSQVVAGVQERISWYATGSGHAVPEGPPLPPEYQQLPGAGQLSWRTHRWEAMLDRFDYPTSWPAWVLRKPHRPYQAPDGQEYLLVQTGWVWVGTLPTPSHPT</sequence>
<name>A0A5D6UYK2_9BACT</name>
<comment type="caution">
    <text evidence="1">The sequence shown here is derived from an EMBL/GenBank/DDBJ whole genome shotgun (WGS) entry which is preliminary data.</text>
</comment>
<evidence type="ECO:0000313" key="1">
    <source>
        <dbReference type="EMBL" id="TYZ08047.1"/>
    </source>
</evidence>
<dbReference type="RefSeq" id="WP_149071541.1">
    <property type="nucleotide sequence ID" value="NZ_VTHL01000014.1"/>
</dbReference>
<organism evidence="1 2">
    <name type="scientific">Hymenobacter lutimineralis</name>
    <dbReference type="NCBI Taxonomy" id="2606448"/>
    <lineage>
        <taxon>Bacteria</taxon>
        <taxon>Pseudomonadati</taxon>
        <taxon>Bacteroidota</taxon>
        <taxon>Cytophagia</taxon>
        <taxon>Cytophagales</taxon>
        <taxon>Hymenobacteraceae</taxon>
        <taxon>Hymenobacter</taxon>
    </lineage>
</organism>
<gene>
    <name evidence="1" type="ORF">FY528_13435</name>
</gene>
<dbReference type="EMBL" id="VTHL01000014">
    <property type="protein sequence ID" value="TYZ08047.1"/>
    <property type="molecule type" value="Genomic_DNA"/>
</dbReference>
<accession>A0A5D6UYK2</accession>
<keyword evidence="2" id="KW-1185">Reference proteome</keyword>
<proteinExistence type="predicted"/>
<dbReference type="Proteomes" id="UP000322791">
    <property type="component" value="Unassembled WGS sequence"/>
</dbReference>